<sequence>MNRLKRKRRDWISKQKIKLILSIILSVFAIFLWGRILLIEDNNEPVTISKAEKKSNATEKIDNQIKDANKTKHSKISNQYKINNIERKSPFAKQSNNRLEFSYNNKVEEDKNNIHQLNSSNSSFSLVGVTKKGESSLALLKAEDRVYLLKKGEELEGFIVQRIDNKEIILLKDDIEYKLDIIKYSF</sequence>
<proteinExistence type="predicted"/>
<evidence type="ECO:0000313" key="3">
    <source>
        <dbReference type="Proteomes" id="UP000093514"/>
    </source>
</evidence>
<feature type="transmembrane region" description="Helical" evidence="1">
    <location>
        <begin position="20"/>
        <end position="38"/>
    </location>
</feature>
<keyword evidence="1" id="KW-0472">Membrane</keyword>
<organism evidence="2 3">
    <name type="scientific">Orenia metallireducens</name>
    <dbReference type="NCBI Taxonomy" id="1413210"/>
    <lineage>
        <taxon>Bacteria</taxon>
        <taxon>Bacillati</taxon>
        <taxon>Bacillota</taxon>
        <taxon>Clostridia</taxon>
        <taxon>Halanaerobiales</taxon>
        <taxon>Halobacteroidaceae</taxon>
        <taxon>Orenia</taxon>
    </lineage>
</organism>
<dbReference type="Proteomes" id="UP000093514">
    <property type="component" value="Unassembled WGS sequence"/>
</dbReference>
<keyword evidence="3" id="KW-1185">Reference proteome</keyword>
<evidence type="ECO:0000256" key="1">
    <source>
        <dbReference type="SAM" id="Phobius"/>
    </source>
</evidence>
<dbReference type="AlphaFoldDB" id="A0A1C0A9H4"/>
<name>A0A1C0A9H4_9FIRM</name>
<evidence type="ECO:0000313" key="2">
    <source>
        <dbReference type="EMBL" id="OCL26932.1"/>
    </source>
</evidence>
<keyword evidence="1" id="KW-1133">Transmembrane helix</keyword>
<comment type="caution">
    <text evidence="2">The sequence shown here is derived from an EMBL/GenBank/DDBJ whole genome shotgun (WGS) entry which is preliminary data.</text>
</comment>
<keyword evidence="1" id="KW-0812">Transmembrane</keyword>
<reference evidence="2 3" key="2">
    <citation type="submission" date="2016-08" db="EMBL/GenBank/DDBJ databases">
        <title>Orenia metallireducens sp. nov. strain Z6, a Novel Metal-reducing Firmicute from the Deep Subsurface.</title>
        <authorList>
            <person name="Maxim B.I."/>
            <person name="Kenneth K."/>
            <person name="Flynn T.M."/>
            <person name="Oloughlin E.J."/>
            <person name="Locke R.A."/>
            <person name="Weber J.R."/>
            <person name="Egan S.M."/>
            <person name="Mackie R.I."/>
            <person name="Cann I.K."/>
        </authorList>
    </citation>
    <scope>NUCLEOTIDE SEQUENCE [LARGE SCALE GENOMIC DNA]</scope>
    <source>
        <strain evidence="2 3">Z6</strain>
    </source>
</reference>
<protein>
    <submittedName>
        <fullName evidence="2">Uncharacterized protein</fullName>
    </submittedName>
</protein>
<gene>
    <name evidence="2" type="ORF">U472_05440</name>
</gene>
<dbReference type="EMBL" id="LWDV01000008">
    <property type="protein sequence ID" value="OCL26932.1"/>
    <property type="molecule type" value="Genomic_DNA"/>
</dbReference>
<dbReference type="RefSeq" id="WP_068716320.1">
    <property type="nucleotide sequence ID" value="NZ_LWDV01000008.1"/>
</dbReference>
<reference evidence="3" key="1">
    <citation type="submission" date="2016-07" db="EMBL/GenBank/DDBJ databases">
        <authorList>
            <person name="Florea S."/>
            <person name="Webb J.S."/>
            <person name="Jaromczyk J."/>
            <person name="Schardl C.L."/>
        </authorList>
    </citation>
    <scope>NUCLEOTIDE SEQUENCE [LARGE SCALE GENOMIC DNA]</scope>
    <source>
        <strain evidence="3">Z6</strain>
    </source>
</reference>
<dbReference type="OrthoDB" id="9947807at2"/>
<accession>A0A1C0A9H4</accession>